<name>D2GUK7_AILME</name>
<feature type="compositionally biased region" description="Basic and acidic residues" evidence="1">
    <location>
        <begin position="246"/>
        <end position="262"/>
    </location>
</feature>
<organism evidence="2">
    <name type="scientific">Ailuropoda melanoleuca</name>
    <name type="common">Giant panda</name>
    <dbReference type="NCBI Taxonomy" id="9646"/>
    <lineage>
        <taxon>Eukaryota</taxon>
        <taxon>Metazoa</taxon>
        <taxon>Chordata</taxon>
        <taxon>Craniata</taxon>
        <taxon>Vertebrata</taxon>
        <taxon>Euteleostomi</taxon>
        <taxon>Mammalia</taxon>
        <taxon>Eutheria</taxon>
        <taxon>Laurasiatheria</taxon>
        <taxon>Carnivora</taxon>
        <taxon>Caniformia</taxon>
        <taxon>Ursidae</taxon>
        <taxon>Ailuropoda</taxon>
    </lineage>
</organism>
<dbReference type="AlphaFoldDB" id="D2GUK7"/>
<sequence length="391" mass="42468">MSTEAIISITVLSTAIQGERNSKLWGQEGGLRVFAKLGIAVGGVATAADPDSEGTLQTTWLSLATLLIWKVKALQARDPVRTGCLQLYLGHQRKEHAAMTQGCKPHCSAKHRDVVRTKQGREVKKALKTTQCYAQQDGGGSNDADGEEEEDEKFKQKAQRGRNDEEMAENGISEVGLGLSAEGLPYSHPQRKLCETPTAGQEVGKVVSYLLESFNVVKPMKGHAETSLPLEAGGKTERQLGPYGKSSEHLENSDLSSKETCTKKLSGPSKAKKGGSAAMATCCRQESMEPSHLRLFLLIGKASCSPLIPVSITVSGTLRELDLFMRDSFLDSSHVLRGNIRRTSCTRVDATLCLASPWWEKGGRRHLVWSRRRATGLHVHEASKYGSRGAG</sequence>
<feature type="region of interest" description="Disordered" evidence="1">
    <location>
        <begin position="126"/>
        <end position="169"/>
    </location>
</feature>
<protein>
    <submittedName>
        <fullName evidence="2">Uncharacterized protein</fullName>
    </submittedName>
</protein>
<proteinExistence type="predicted"/>
<dbReference type="EMBL" id="GL192344">
    <property type="protein sequence ID" value="EFB20978.1"/>
    <property type="molecule type" value="Genomic_DNA"/>
</dbReference>
<evidence type="ECO:0000313" key="2">
    <source>
        <dbReference type="EMBL" id="EFB20978.1"/>
    </source>
</evidence>
<accession>D2GUK7</accession>
<feature type="compositionally biased region" description="Low complexity" evidence="1">
    <location>
        <begin position="263"/>
        <end position="276"/>
    </location>
</feature>
<feature type="region of interest" description="Disordered" evidence="1">
    <location>
        <begin position="227"/>
        <end position="276"/>
    </location>
</feature>
<evidence type="ECO:0000256" key="1">
    <source>
        <dbReference type="SAM" id="MobiDB-lite"/>
    </source>
</evidence>
<reference evidence="2" key="1">
    <citation type="journal article" date="2010" name="Nature">
        <title>The sequence and de novo assembly of the giant panda genome.</title>
        <authorList>
            <person name="Li R."/>
            <person name="Fan W."/>
            <person name="Tian G."/>
            <person name="Zhu H."/>
            <person name="He L."/>
            <person name="Cai J."/>
            <person name="Huang Q."/>
            <person name="Cai Q."/>
            <person name="Li B."/>
            <person name="Bai Y."/>
            <person name="Zhang Z."/>
            <person name="Zhang Y."/>
            <person name="Wang W."/>
            <person name="Li J."/>
            <person name="Wei F."/>
            <person name="Li H."/>
            <person name="Jian M."/>
            <person name="Li J."/>
            <person name="Zhang Z."/>
            <person name="Nielsen R."/>
            <person name="Li D."/>
            <person name="Gu W."/>
            <person name="Yang Z."/>
            <person name="Xuan Z."/>
            <person name="Ryder O.A."/>
            <person name="Leung F.C."/>
            <person name="Zhou Y."/>
            <person name="Cao J."/>
            <person name="Sun X."/>
            <person name="Fu Y."/>
            <person name="Fang X."/>
            <person name="Guo X."/>
            <person name="Wang B."/>
            <person name="Hou R."/>
            <person name="Shen F."/>
            <person name="Mu B."/>
            <person name="Ni P."/>
            <person name="Lin R."/>
            <person name="Qian W."/>
            <person name="Wang G."/>
            <person name="Yu C."/>
            <person name="Nie W."/>
            <person name="Wang J."/>
            <person name="Wu Z."/>
            <person name="Liang H."/>
            <person name="Min J."/>
            <person name="Wu Q."/>
            <person name="Cheng S."/>
            <person name="Ruan J."/>
            <person name="Wang M."/>
            <person name="Shi Z."/>
            <person name="Wen M."/>
            <person name="Liu B."/>
            <person name="Ren X."/>
            <person name="Zheng H."/>
            <person name="Dong D."/>
            <person name="Cook K."/>
            <person name="Shan G."/>
            <person name="Zhang H."/>
            <person name="Kosiol C."/>
            <person name="Xie X."/>
            <person name="Lu Z."/>
            <person name="Zheng H."/>
            <person name="Li Y."/>
            <person name="Steiner C.C."/>
            <person name="Lam T.T."/>
            <person name="Lin S."/>
            <person name="Zhang Q."/>
            <person name="Li G."/>
            <person name="Tian J."/>
            <person name="Gong T."/>
            <person name="Liu H."/>
            <person name="Zhang D."/>
            <person name="Fang L."/>
            <person name="Ye C."/>
            <person name="Zhang J."/>
            <person name="Hu W."/>
            <person name="Xu A."/>
            <person name="Ren Y."/>
            <person name="Zhang G."/>
            <person name="Bruford M.W."/>
            <person name="Li Q."/>
            <person name="Ma L."/>
            <person name="Guo Y."/>
            <person name="An N."/>
            <person name="Hu Y."/>
            <person name="Zheng Y."/>
            <person name="Shi Y."/>
            <person name="Li Z."/>
            <person name="Liu Q."/>
            <person name="Chen Y."/>
            <person name="Zhao J."/>
            <person name="Qu N."/>
            <person name="Zhao S."/>
            <person name="Tian F."/>
            <person name="Wang X."/>
            <person name="Wang H."/>
            <person name="Xu L."/>
            <person name="Liu X."/>
            <person name="Vinar T."/>
            <person name="Wang Y."/>
            <person name="Lam T.W."/>
            <person name="Yiu S.M."/>
            <person name="Liu S."/>
            <person name="Zhang H."/>
            <person name="Li D."/>
            <person name="Huang Y."/>
            <person name="Wang X."/>
            <person name="Yang G."/>
            <person name="Jiang Z."/>
            <person name="Wang J."/>
            <person name="Qin N."/>
            <person name="Li L."/>
            <person name="Li J."/>
            <person name="Bolund L."/>
            <person name="Kristiansen K."/>
            <person name="Wong G.K."/>
            <person name="Olson M."/>
            <person name="Zhang X."/>
            <person name="Li S."/>
            <person name="Yang H."/>
            <person name="Wang J."/>
            <person name="Wang J."/>
        </authorList>
    </citation>
    <scope>NUCLEOTIDE SEQUENCE [LARGE SCALE GENOMIC DNA]</scope>
</reference>
<gene>
    <name evidence="2" type="ORF">PANDA_000335</name>
</gene>
<dbReference type="InParanoid" id="D2GUK7"/>